<evidence type="ECO:0000256" key="1">
    <source>
        <dbReference type="ARBA" id="ARBA00022801"/>
    </source>
</evidence>
<dbReference type="InterPro" id="IPR036380">
    <property type="entry name" value="Isochorismatase-like_sf"/>
</dbReference>
<keyword evidence="4" id="KW-1185">Reference proteome</keyword>
<dbReference type="Gene3D" id="3.40.50.850">
    <property type="entry name" value="Isochorismatase-like"/>
    <property type="match status" value="1"/>
</dbReference>
<dbReference type="OrthoDB" id="257098at2"/>
<evidence type="ECO:0000313" key="3">
    <source>
        <dbReference type="EMBL" id="REG10296.1"/>
    </source>
</evidence>
<evidence type="ECO:0000259" key="2">
    <source>
        <dbReference type="Pfam" id="PF00857"/>
    </source>
</evidence>
<dbReference type="Pfam" id="PF00857">
    <property type="entry name" value="Isochorismatase"/>
    <property type="match status" value="1"/>
</dbReference>
<gene>
    <name evidence="3" type="ORF">DFR64_0150</name>
</gene>
<protein>
    <submittedName>
        <fullName evidence="3">Nicotinamidase-related amidase</fullName>
    </submittedName>
</protein>
<reference evidence="3 4" key="1">
    <citation type="submission" date="2018-08" db="EMBL/GenBank/DDBJ databases">
        <title>Genomic Encyclopedia of Type Strains, Phase IV (KMG-IV): sequencing the most valuable type-strain genomes for metagenomic binning, comparative biology and taxonomic classification.</title>
        <authorList>
            <person name="Goeker M."/>
        </authorList>
    </citation>
    <scope>NUCLEOTIDE SEQUENCE [LARGE SCALE GENOMIC DNA]</scope>
    <source>
        <strain evidence="3 4">DSM 23923</strain>
    </source>
</reference>
<dbReference type="CDD" id="cd00431">
    <property type="entry name" value="cysteine_hydrolases"/>
    <property type="match status" value="1"/>
</dbReference>
<dbReference type="GO" id="GO:0016787">
    <property type="term" value="F:hydrolase activity"/>
    <property type="evidence" value="ECO:0007669"/>
    <property type="project" value="UniProtKB-KW"/>
</dbReference>
<dbReference type="AlphaFoldDB" id="A0A347ZUY8"/>
<dbReference type="SUPFAM" id="SSF52499">
    <property type="entry name" value="Isochorismatase-like hydrolases"/>
    <property type="match status" value="1"/>
</dbReference>
<accession>A0A347ZUY8</accession>
<comment type="caution">
    <text evidence="3">The sequence shown here is derived from an EMBL/GenBank/DDBJ whole genome shotgun (WGS) entry which is preliminary data.</text>
</comment>
<name>A0A347ZUY8_9CHLR</name>
<proteinExistence type="predicted"/>
<dbReference type="EMBL" id="QUMS01000001">
    <property type="protein sequence ID" value="REG10296.1"/>
    <property type="molecule type" value="Genomic_DNA"/>
</dbReference>
<feature type="domain" description="Isochorismatase-like" evidence="2">
    <location>
        <begin position="76"/>
        <end position="241"/>
    </location>
</feature>
<evidence type="ECO:0000313" key="4">
    <source>
        <dbReference type="Proteomes" id="UP000256388"/>
    </source>
</evidence>
<dbReference type="RefSeq" id="WP_116223488.1">
    <property type="nucleotide sequence ID" value="NZ_AP018437.1"/>
</dbReference>
<keyword evidence="1" id="KW-0378">Hydrolase</keyword>
<dbReference type="PANTHER" id="PTHR43540">
    <property type="entry name" value="PEROXYUREIDOACRYLATE/UREIDOACRYLATE AMIDOHYDROLASE-RELATED"/>
    <property type="match status" value="1"/>
</dbReference>
<dbReference type="InterPro" id="IPR050272">
    <property type="entry name" value="Isochorismatase-like_hydrls"/>
</dbReference>
<dbReference type="InterPro" id="IPR000868">
    <property type="entry name" value="Isochorismatase-like_dom"/>
</dbReference>
<organism evidence="3 4">
    <name type="scientific">Pelolinea submarina</name>
    <dbReference type="NCBI Taxonomy" id="913107"/>
    <lineage>
        <taxon>Bacteria</taxon>
        <taxon>Bacillati</taxon>
        <taxon>Chloroflexota</taxon>
        <taxon>Anaerolineae</taxon>
        <taxon>Anaerolineales</taxon>
        <taxon>Anaerolineaceae</taxon>
        <taxon>Pelolinea</taxon>
    </lineage>
</organism>
<dbReference type="Proteomes" id="UP000256388">
    <property type="component" value="Unassembled WGS sequence"/>
</dbReference>
<sequence>MDKTLNFNTRYFQLFPSDKYAGYAYEEYPAKLSESAFLVVDVYGLGHHQDDPLPTWKEGAGDKRDRPALAWKGSADHEAVIVKESLLPALNAAREIGMKVIYLNNSAPKIGLDYSEFGKVLRRQLNTDMERMFAEDDIDPKEYHYGHSDHVKISKLLQPRENEYFIRKHVYSGFVGTRLDLLLRHLNIHNLFVVGFSADACLFTTVVDALWHDYKCVLLRDCTLANDLEEEQAELLGTKRMVKLMESLYCVSVTSKEFIAATQSAIEVL</sequence>